<dbReference type="PROSITE" id="PS51746">
    <property type="entry name" value="PPM_2"/>
    <property type="match status" value="1"/>
</dbReference>
<dbReference type="Pfam" id="PF00481">
    <property type="entry name" value="PP2C"/>
    <property type="match status" value="1"/>
</dbReference>
<keyword evidence="4" id="KW-1185">Reference proteome</keyword>
<dbReference type="InterPro" id="IPR001932">
    <property type="entry name" value="PPM-type_phosphatase-like_dom"/>
</dbReference>
<dbReference type="PANTHER" id="PTHR44083:SF5">
    <property type="entry name" value="PROTEIN TOPLESS-RELATED PROTEIN 2"/>
    <property type="match status" value="1"/>
</dbReference>
<dbReference type="Gene3D" id="3.60.40.10">
    <property type="entry name" value="PPM-type phosphatase domain"/>
    <property type="match status" value="1"/>
</dbReference>
<dbReference type="InterPro" id="IPR036457">
    <property type="entry name" value="PPM-type-like_dom_sf"/>
</dbReference>
<dbReference type="SUPFAM" id="SSF50978">
    <property type="entry name" value="WD40 repeat-like"/>
    <property type="match status" value="1"/>
</dbReference>
<organism evidence="3 4">
    <name type="scientific">Heracleum sosnowskyi</name>
    <dbReference type="NCBI Taxonomy" id="360622"/>
    <lineage>
        <taxon>Eukaryota</taxon>
        <taxon>Viridiplantae</taxon>
        <taxon>Streptophyta</taxon>
        <taxon>Embryophyta</taxon>
        <taxon>Tracheophyta</taxon>
        <taxon>Spermatophyta</taxon>
        <taxon>Magnoliopsida</taxon>
        <taxon>eudicotyledons</taxon>
        <taxon>Gunneridae</taxon>
        <taxon>Pentapetalae</taxon>
        <taxon>asterids</taxon>
        <taxon>campanulids</taxon>
        <taxon>Apiales</taxon>
        <taxon>Apiaceae</taxon>
        <taxon>Apioideae</taxon>
        <taxon>apioid superclade</taxon>
        <taxon>Tordylieae</taxon>
        <taxon>Tordyliinae</taxon>
        <taxon>Heracleum</taxon>
    </lineage>
</organism>
<evidence type="ECO:0000313" key="4">
    <source>
        <dbReference type="Proteomes" id="UP001237642"/>
    </source>
</evidence>
<gene>
    <name evidence="3" type="ORF">POM88_045804</name>
</gene>
<dbReference type="EMBL" id="JAUIZM010000010">
    <property type="protein sequence ID" value="KAK1361330.1"/>
    <property type="molecule type" value="Genomic_DNA"/>
</dbReference>
<dbReference type="AlphaFoldDB" id="A0AAD8H841"/>
<feature type="region of interest" description="Disordered" evidence="1">
    <location>
        <begin position="1"/>
        <end position="28"/>
    </location>
</feature>
<comment type="caution">
    <text evidence="3">The sequence shown here is derived from an EMBL/GenBank/DDBJ whole genome shotgun (WGS) entry which is preliminary data.</text>
</comment>
<sequence length="239" mass="26639">MASSSHRGGAAPYRSREGLSTRSGTNTDEIQLRNIPRADGQLAMTRAFGDKKVKKHITAKPDVGVKKIDKDVDFLILASDGLWKVMSNQEACDCIYNITDAQEAAEELIKEIVIWFIIPAIRSSHADHNNNALVLIVLLQYIPRLYLIFPLSSQIIKATGVVAKTAWARAAYNLVLYMLASYVMTTFMPPPPAATYLAFHPQDNNIIAIGMEDSTIQIYNVRVDEVKTKLKGHQKPIRE</sequence>
<dbReference type="PANTHER" id="PTHR44083">
    <property type="entry name" value="TOPLESS-RELATED PROTEIN 1-RELATED"/>
    <property type="match status" value="1"/>
</dbReference>
<evidence type="ECO:0000259" key="2">
    <source>
        <dbReference type="PROSITE" id="PS51746"/>
    </source>
</evidence>
<dbReference type="Gene3D" id="2.130.10.10">
    <property type="entry name" value="YVTN repeat-like/Quinoprotein amine dehydrogenase"/>
    <property type="match status" value="1"/>
</dbReference>
<evidence type="ECO:0000313" key="3">
    <source>
        <dbReference type="EMBL" id="KAK1361330.1"/>
    </source>
</evidence>
<evidence type="ECO:0000256" key="1">
    <source>
        <dbReference type="SAM" id="MobiDB-lite"/>
    </source>
</evidence>
<accession>A0AAD8H841</accession>
<dbReference type="CDD" id="cd00143">
    <property type="entry name" value="PP2Cc"/>
    <property type="match status" value="1"/>
</dbReference>
<name>A0AAD8H841_9APIA</name>
<reference evidence="3" key="1">
    <citation type="submission" date="2023-02" db="EMBL/GenBank/DDBJ databases">
        <title>Genome of toxic invasive species Heracleum sosnowskyi carries increased number of genes despite the absence of recent whole-genome duplications.</title>
        <authorList>
            <person name="Schelkunov M."/>
            <person name="Shtratnikova V."/>
            <person name="Makarenko M."/>
            <person name="Klepikova A."/>
            <person name="Omelchenko D."/>
            <person name="Novikova G."/>
            <person name="Obukhova E."/>
            <person name="Bogdanov V."/>
            <person name="Penin A."/>
            <person name="Logacheva M."/>
        </authorList>
    </citation>
    <scope>NUCLEOTIDE SEQUENCE</scope>
    <source>
        <strain evidence="3">Hsosn_3</strain>
        <tissue evidence="3">Leaf</tissue>
    </source>
</reference>
<dbReference type="InterPro" id="IPR036322">
    <property type="entry name" value="WD40_repeat_dom_sf"/>
</dbReference>
<feature type="domain" description="PPM-type phosphatase" evidence="2">
    <location>
        <begin position="1"/>
        <end position="139"/>
    </location>
</feature>
<reference evidence="3" key="2">
    <citation type="submission" date="2023-05" db="EMBL/GenBank/DDBJ databases">
        <authorList>
            <person name="Schelkunov M.I."/>
        </authorList>
    </citation>
    <scope>NUCLEOTIDE SEQUENCE</scope>
    <source>
        <strain evidence="3">Hsosn_3</strain>
        <tissue evidence="3">Leaf</tissue>
    </source>
</reference>
<protein>
    <recommendedName>
        <fullName evidence="2">PPM-type phosphatase domain-containing protein</fullName>
    </recommendedName>
</protein>
<dbReference type="Proteomes" id="UP001237642">
    <property type="component" value="Unassembled WGS sequence"/>
</dbReference>
<dbReference type="InterPro" id="IPR027728">
    <property type="entry name" value="Topless_fam"/>
</dbReference>
<dbReference type="InterPro" id="IPR015943">
    <property type="entry name" value="WD40/YVTN_repeat-like_dom_sf"/>
</dbReference>
<dbReference type="SUPFAM" id="SSF81606">
    <property type="entry name" value="PP2C-like"/>
    <property type="match status" value="1"/>
</dbReference>
<dbReference type="GO" id="GO:0006355">
    <property type="term" value="P:regulation of DNA-templated transcription"/>
    <property type="evidence" value="ECO:0007669"/>
    <property type="project" value="InterPro"/>
</dbReference>
<proteinExistence type="predicted"/>